<protein>
    <submittedName>
        <fullName evidence="1">Uncharacterized protein</fullName>
    </submittedName>
</protein>
<dbReference type="AlphaFoldDB" id="A0A366HRK2"/>
<reference evidence="1 2" key="1">
    <citation type="submission" date="2018-06" db="EMBL/GenBank/DDBJ databases">
        <title>Genomic Encyclopedia of Type Strains, Phase IV (KMG-IV): sequencing the most valuable type-strain genomes for metagenomic binning, comparative biology and taxonomic classification.</title>
        <authorList>
            <person name="Goeker M."/>
        </authorList>
    </citation>
    <scope>NUCLEOTIDE SEQUENCE [LARGE SCALE GENOMIC DNA]</scope>
    <source>
        <strain evidence="1 2">DSM 25532</strain>
    </source>
</reference>
<evidence type="ECO:0000313" key="1">
    <source>
        <dbReference type="EMBL" id="RBP46126.1"/>
    </source>
</evidence>
<dbReference type="Proteomes" id="UP000253426">
    <property type="component" value="Unassembled WGS sequence"/>
</dbReference>
<proteinExistence type="predicted"/>
<accession>A0A366HRK2</accession>
<dbReference type="EMBL" id="QNRR01000002">
    <property type="protein sequence ID" value="RBP46126.1"/>
    <property type="molecule type" value="Genomic_DNA"/>
</dbReference>
<gene>
    <name evidence="1" type="ORF">DES53_102512</name>
</gene>
<keyword evidence="2" id="KW-1185">Reference proteome</keyword>
<sequence>MTEGLSDSAPGEIPLVFENPAKATWPPVWNPDAQGTGVRGRSWSKGVIIGMNDSSVSLRPLETMKGTAVPLKKVHGKDLFEAAIDPTAFPTGEILDIEEK</sequence>
<name>A0A366HRK2_9BACT</name>
<organism evidence="1 2">
    <name type="scientific">Roseimicrobium gellanilyticum</name>
    <dbReference type="NCBI Taxonomy" id="748857"/>
    <lineage>
        <taxon>Bacteria</taxon>
        <taxon>Pseudomonadati</taxon>
        <taxon>Verrucomicrobiota</taxon>
        <taxon>Verrucomicrobiia</taxon>
        <taxon>Verrucomicrobiales</taxon>
        <taxon>Verrucomicrobiaceae</taxon>
        <taxon>Roseimicrobium</taxon>
    </lineage>
</organism>
<evidence type="ECO:0000313" key="2">
    <source>
        <dbReference type="Proteomes" id="UP000253426"/>
    </source>
</evidence>
<comment type="caution">
    <text evidence="1">The sequence shown here is derived from an EMBL/GenBank/DDBJ whole genome shotgun (WGS) entry which is preliminary data.</text>
</comment>